<dbReference type="AlphaFoldDB" id="A0A1R2APE8"/>
<keyword evidence="2" id="KW-1185">Reference proteome</keyword>
<organism evidence="1 2">
    <name type="scientific">Stentor coeruleus</name>
    <dbReference type="NCBI Taxonomy" id="5963"/>
    <lineage>
        <taxon>Eukaryota</taxon>
        <taxon>Sar</taxon>
        <taxon>Alveolata</taxon>
        <taxon>Ciliophora</taxon>
        <taxon>Postciliodesmatophora</taxon>
        <taxon>Heterotrichea</taxon>
        <taxon>Heterotrichida</taxon>
        <taxon>Stentoridae</taxon>
        <taxon>Stentor</taxon>
    </lineage>
</organism>
<protein>
    <submittedName>
        <fullName evidence="1">Uncharacterized protein</fullName>
    </submittedName>
</protein>
<accession>A0A1R2APE8</accession>
<evidence type="ECO:0000313" key="2">
    <source>
        <dbReference type="Proteomes" id="UP000187209"/>
    </source>
</evidence>
<name>A0A1R2APE8_9CILI</name>
<proteinExistence type="predicted"/>
<gene>
    <name evidence="1" type="ORF">SteCoe_36804</name>
</gene>
<comment type="caution">
    <text evidence="1">The sequence shown here is derived from an EMBL/GenBank/DDBJ whole genome shotgun (WGS) entry which is preliminary data.</text>
</comment>
<sequence>MGSLCSKDVQVFAEFTRSIREEAKRKSMYQYQIAHFKMLNIEKKQLPSYQSVAETKMMNFKNVKRLEDIKRIFSRISSKDEDLKDVRRLKEIEKSIQVSLKELKVDVDSLLKEETMFSEHKKKLNRLLNLKSILEHRKQDLNTMSQRADLTRRNSMKLLENAIQEKLHTHDKEMTRKNVNNRLINCIRRIEKIERIVLNTKNCKLYEQHTQISQLESKIFFLKKQKDEIITLKNLDEIEKTFENSISQIAEEVNLIKLEYEKVIKLNDLLSTELTNTRV</sequence>
<reference evidence="1 2" key="1">
    <citation type="submission" date="2016-11" db="EMBL/GenBank/DDBJ databases">
        <title>The macronuclear genome of Stentor coeruleus: a giant cell with tiny introns.</title>
        <authorList>
            <person name="Slabodnick M."/>
            <person name="Ruby J.G."/>
            <person name="Reiff S.B."/>
            <person name="Swart E.C."/>
            <person name="Gosai S."/>
            <person name="Prabakaran S."/>
            <person name="Witkowska E."/>
            <person name="Larue G.E."/>
            <person name="Fisher S."/>
            <person name="Freeman R.M."/>
            <person name="Gunawardena J."/>
            <person name="Chu W."/>
            <person name="Stover N.A."/>
            <person name="Gregory B.D."/>
            <person name="Nowacki M."/>
            <person name="Derisi J."/>
            <person name="Roy S.W."/>
            <person name="Marshall W.F."/>
            <person name="Sood P."/>
        </authorList>
    </citation>
    <scope>NUCLEOTIDE SEQUENCE [LARGE SCALE GENOMIC DNA]</scope>
    <source>
        <strain evidence="1">WM001</strain>
    </source>
</reference>
<dbReference type="Proteomes" id="UP000187209">
    <property type="component" value="Unassembled WGS sequence"/>
</dbReference>
<dbReference type="EMBL" id="MPUH01001737">
    <property type="protein sequence ID" value="OMJ66366.1"/>
    <property type="molecule type" value="Genomic_DNA"/>
</dbReference>
<evidence type="ECO:0000313" key="1">
    <source>
        <dbReference type="EMBL" id="OMJ66366.1"/>
    </source>
</evidence>